<dbReference type="EMBL" id="AUZJ01000043">
    <property type="protein sequence ID" value="ERF60282.1"/>
    <property type="molecule type" value="Genomic_DNA"/>
</dbReference>
<keyword evidence="4" id="KW-1185">Reference proteome</keyword>
<dbReference type="PATRIC" id="fig|1125725.3.peg.1674"/>
<reference evidence="3 4" key="1">
    <citation type="submission" date="2013-08" db="EMBL/GenBank/DDBJ databases">
        <authorList>
            <person name="Durkin A.S."/>
            <person name="Haft D.R."/>
            <person name="McCorrison J."/>
            <person name="Torralba M."/>
            <person name="Gillis M."/>
            <person name="Haft D.H."/>
            <person name="Methe B."/>
            <person name="Sutton G."/>
            <person name="Nelson K.E."/>
        </authorList>
    </citation>
    <scope>NUCLEOTIDE SEQUENCE [LARGE SCALE GENOMIC DNA]</scope>
    <source>
        <strain evidence="2 4">ATCC 35536</strain>
        <strain evidence="1 3">VPI DR56BR1116</strain>
    </source>
</reference>
<proteinExistence type="predicted"/>
<organism evidence="1 3">
    <name type="scientific">Treponema socranskii subsp. socranskii VPI DR56BR1116 = ATCC 35536</name>
    <dbReference type="NCBI Taxonomy" id="1125725"/>
    <lineage>
        <taxon>Bacteria</taxon>
        <taxon>Pseudomonadati</taxon>
        <taxon>Spirochaetota</taxon>
        <taxon>Spirochaetia</taxon>
        <taxon>Spirochaetales</taxon>
        <taxon>Treponemataceae</taxon>
        <taxon>Treponema</taxon>
    </lineage>
</organism>
<dbReference type="AlphaFoldDB" id="U2LI81"/>
<name>U2LI81_TRESO</name>
<evidence type="ECO:0000313" key="1">
    <source>
        <dbReference type="EMBL" id="ERF60282.1"/>
    </source>
</evidence>
<dbReference type="Proteomes" id="UP000016646">
    <property type="component" value="Unassembled WGS sequence"/>
</dbReference>
<sequence>MSIFRISILFHIETVRYKLQDLESTALWTVLVIYYITNN</sequence>
<comment type="caution">
    <text evidence="1">The sequence shown here is derived from an EMBL/GenBank/DDBJ whole genome shotgun (WGS) entry which is preliminary data.</text>
</comment>
<accession>U2LI81</accession>
<dbReference type="Proteomes" id="UP000016412">
    <property type="component" value="Unassembled WGS sequence"/>
</dbReference>
<dbReference type="EMBL" id="AVQI01000028">
    <property type="protein sequence ID" value="ERK04153.1"/>
    <property type="molecule type" value="Genomic_DNA"/>
</dbReference>
<evidence type="ECO:0000313" key="3">
    <source>
        <dbReference type="Proteomes" id="UP000016412"/>
    </source>
</evidence>
<dbReference type="STRING" id="1125725.HMPREF1325_2498"/>
<evidence type="ECO:0000313" key="4">
    <source>
        <dbReference type="Proteomes" id="UP000016646"/>
    </source>
</evidence>
<protein>
    <submittedName>
        <fullName evidence="1">Uncharacterized protein</fullName>
    </submittedName>
</protein>
<evidence type="ECO:0000313" key="2">
    <source>
        <dbReference type="EMBL" id="ERK04153.1"/>
    </source>
</evidence>
<gene>
    <name evidence="2" type="ORF">HMPREF0860_1524</name>
    <name evidence="1" type="ORF">HMPREF1325_2498</name>
</gene>